<reference evidence="3 4" key="1">
    <citation type="submission" date="2024-04" db="EMBL/GenBank/DDBJ databases">
        <authorList>
            <person name="Wu Y.S."/>
            <person name="Zhang L."/>
        </authorList>
    </citation>
    <scope>NUCLEOTIDE SEQUENCE [LARGE SCALE GENOMIC DNA]</scope>
    <source>
        <strain evidence="3 4">KG-01</strain>
    </source>
</reference>
<accession>A0ABU9LQ75</accession>
<protein>
    <recommendedName>
        <fullName evidence="5">DUF2802 domain-containing protein</fullName>
    </recommendedName>
</protein>
<keyword evidence="1" id="KW-0175">Coiled coil</keyword>
<comment type="caution">
    <text evidence="3">The sequence shown here is derived from an EMBL/GenBank/DDBJ whole genome shotgun (WGS) entry which is preliminary data.</text>
</comment>
<evidence type="ECO:0000256" key="2">
    <source>
        <dbReference type="SAM" id="Phobius"/>
    </source>
</evidence>
<proteinExistence type="predicted"/>
<evidence type="ECO:0000313" key="4">
    <source>
        <dbReference type="Proteomes" id="UP001398420"/>
    </source>
</evidence>
<evidence type="ECO:0008006" key="5">
    <source>
        <dbReference type="Google" id="ProtNLM"/>
    </source>
</evidence>
<organism evidence="3 4">
    <name type="scientific">Kurthia gibsonii</name>
    <dbReference type="NCBI Taxonomy" id="33946"/>
    <lineage>
        <taxon>Bacteria</taxon>
        <taxon>Bacillati</taxon>
        <taxon>Bacillota</taxon>
        <taxon>Bacilli</taxon>
        <taxon>Bacillales</taxon>
        <taxon>Caryophanaceae</taxon>
        <taxon>Kurthia</taxon>
    </lineage>
</organism>
<dbReference type="RefSeq" id="WP_068452727.1">
    <property type="nucleotide sequence ID" value="NZ_JBANCH010000001.1"/>
</dbReference>
<name>A0ABU9LQ75_9BACL</name>
<keyword evidence="4" id="KW-1185">Reference proteome</keyword>
<evidence type="ECO:0000256" key="1">
    <source>
        <dbReference type="SAM" id="Coils"/>
    </source>
</evidence>
<sequence>MDLSVILMGVGILIVIISFFTGNSKKRTEKELEELSMSFYQENNQLKRRLKIIEEELMLSQKNMPPIAKKMAPSASHVNQILVSQVLALHNQGFNLQEIAKRSSLDYDQIATILQNEVTKR</sequence>
<keyword evidence="2" id="KW-0812">Transmembrane</keyword>
<keyword evidence="2" id="KW-1133">Transmembrane helix</keyword>
<evidence type="ECO:0000313" key="3">
    <source>
        <dbReference type="EMBL" id="MEL5988871.1"/>
    </source>
</evidence>
<gene>
    <name evidence="3" type="ORF">AAF454_10715</name>
</gene>
<dbReference type="Proteomes" id="UP001398420">
    <property type="component" value="Unassembled WGS sequence"/>
</dbReference>
<keyword evidence="2" id="KW-0472">Membrane</keyword>
<dbReference type="EMBL" id="JBCEWA010000007">
    <property type="protein sequence ID" value="MEL5988871.1"/>
    <property type="molecule type" value="Genomic_DNA"/>
</dbReference>
<feature type="transmembrane region" description="Helical" evidence="2">
    <location>
        <begin position="6"/>
        <end position="22"/>
    </location>
</feature>
<feature type="coiled-coil region" evidence="1">
    <location>
        <begin position="36"/>
        <end position="63"/>
    </location>
</feature>